<sequence>MLGRWGLWIAYKVFVTEDERAELIERAAQAGMSQSAFMRAVGLNTPIRSIVDLTAVADLVKAHGDLGRVAGLLKLWLAEKRGQGARPTDVEAMMNDFRKLQGELLTTMSRVVR</sequence>
<gene>
    <name evidence="1" type="ORF">ACE1YR_21650</name>
</gene>
<dbReference type="InterPro" id="IPR053842">
    <property type="entry name" value="NikA-like"/>
</dbReference>
<reference evidence="1 2" key="1">
    <citation type="submission" date="2024-09" db="EMBL/GenBank/DDBJ databases">
        <authorList>
            <person name="Fullem K."/>
        </authorList>
    </citation>
    <scope>NUCLEOTIDE SEQUENCE [LARGE SCALE GENOMIC DNA]</scope>
    <source>
        <strain evidence="2">K1(2024)</strain>
    </source>
</reference>
<accession>A0ABV4ZF43</accession>
<name>A0ABV4ZF43_9PSED</name>
<comment type="caution">
    <text evidence="1">The sequence shown here is derived from an EMBL/GenBank/DDBJ whole genome shotgun (WGS) entry which is preliminary data.</text>
</comment>
<evidence type="ECO:0000313" key="1">
    <source>
        <dbReference type="EMBL" id="MFB3803002.1"/>
    </source>
</evidence>
<dbReference type="RefSeq" id="WP_304485365.1">
    <property type="nucleotide sequence ID" value="NZ_JBHFXX010000031.1"/>
</dbReference>
<dbReference type="Proteomes" id="UP001577047">
    <property type="component" value="Unassembled WGS sequence"/>
</dbReference>
<evidence type="ECO:0000313" key="2">
    <source>
        <dbReference type="Proteomes" id="UP001577047"/>
    </source>
</evidence>
<protein>
    <submittedName>
        <fullName evidence="1">CopG family transcriptional regulator</fullName>
    </submittedName>
</protein>
<organism evidence="1 2">
    <name type="scientific">Pseudomonas boreofloridensis</name>
    <dbReference type="NCBI Taxonomy" id="3064348"/>
    <lineage>
        <taxon>Bacteria</taxon>
        <taxon>Pseudomonadati</taxon>
        <taxon>Pseudomonadota</taxon>
        <taxon>Gammaproteobacteria</taxon>
        <taxon>Pseudomonadales</taxon>
        <taxon>Pseudomonadaceae</taxon>
        <taxon>Pseudomonas</taxon>
    </lineage>
</organism>
<keyword evidence="2" id="KW-1185">Reference proteome</keyword>
<proteinExistence type="predicted"/>
<dbReference type="EMBL" id="JBHFXX010000031">
    <property type="protein sequence ID" value="MFB3803002.1"/>
    <property type="molecule type" value="Genomic_DNA"/>
</dbReference>
<dbReference type="Pfam" id="PF21983">
    <property type="entry name" value="NikA-like"/>
    <property type="match status" value="1"/>
</dbReference>